<proteinExistence type="predicted"/>
<evidence type="ECO:0000313" key="2">
    <source>
        <dbReference type="Proteomes" id="UP000261948"/>
    </source>
</evidence>
<name>A0A373FND9_COMTE</name>
<dbReference type="InterPro" id="IPR007487">
    <property type="entry name" value="ABC_transpt-TYRBP-like"/>
</dbReference>
<dbReference type="EMBL" id="QURR01000007">
    <property type="protein sequence ID" value="RGE45674.1"/>
    <property type="molecule type" value="Genomic_DNA"/>
</dbReference>
<dbReference type="Pfam" id="PF04392">
    <property type="entry name" value="ABC_sub_bind"/>
    <property type="match status" value="1"/>
</dbReference>
<dbReference type="PANTHER" id="PTHR35271">
    <property type="entry name" value="ABC TRANSPORTER, SUBSTRATE-BINDING LIPOPROTEIN-RELATED"/>
    <property type="match status" value="1"/>
</dbReference>
<dbReference type="Proteomes" id="UP000261948">
    <property type="component" value="Unassembled WGS sequence"/>
</dbReference>
<dbReference type="PROSITE" id="PS51318">
    <property type="entry name" value="TAT"/>
    <property type="match status" value="1"/>
</dbReference>
<dbReference type="PANTHER" id="PTHR35271:SF1">
    <property type="entry name" value="ABC TRANSPORTER, SUBSTRATE-BINDING LIPOPROTEIN"/>
    <property type="match status" value="1"/>
</dbReference>
<dbReference type="AlphaFoldDB" id="A0A373FND9"/>
<comment type="caution">
    <text evidence="1">The sequence shown here is derived from an EMBL/GenBank/DDBJ whole genome shotgun (WGS) entry which is preliminary data.</text>
</comment>
<dbReference type="OrthoDB" id="9776955at2"/>
<dbReference type="CDD" id="cd06325">
    <property type="entry name" value="PBP1_ABC_unchar_transporter"/>
    <property type="match status" value="1"/>
</dbReference>
<evidence type="ECO:0000313" key="1">
    <source>
        <dbReference type="EMBL" id="RGE45674.1"/>
    </source>
</evidence>
<sequence>MSPPLPTRRQLLTCGLATAGAGLCLGSAAMLAPVSAPRKSTAGRRFRVLMLTYRGTTDVDTGFRSYLSEAGLDVDFVVRDVQQDASRVKAILDELPTIAPDLIYTWGTPVTLAVTGTVEQPNTHPALRDIPVVFALVAEPQKADIVRNLAAPERNVTGTVHVVPLARQLQHMHNYRPWTKLGVLYNPAEANSQAIVQSLRQYGQQHQVDILARRLHQDSAGKPTADGLSELIDELHQGGAQWLYLPPDTFLGTIYDRITPLAMQRRLPLFASTELALRTGNALTGMVSRYYSVGQLAGSKAVDLLLGHRTVQQLPVESLKRFSLMVNMQMAQQLELYPPLQVLNYAEVVSVAPARGGAA</sequence>
<gene>
    <name evidence="1" type="ORF">DZC30_06890</name>
</gene>
<keyword evidence="2" id="KW-1185">Reference proteome</keyword>
<protein>
    <recommendedName>
        <fullName evidence="3">ABC transporter substrate-binding protein</fullName>
    </recommendedName>
</protein>
<dbReference type="Gene3D" id="3.40.50.2300">
    <property type="match status" value="2"/>
</dbReference>
<accession>A0A373FND9</accession>
<evidence type="ECO:0008006" key="3">
    <source>
        <dbReference type="Google" id="ProtNLM"/>
    </source>
</evidence>
<dbReference type="InterPro" id="IPR006311">
    <property type="entry name" value="TAT_signal"/>
</dbReference>
<reference evidence="1 2" key="1">
    <citation type="submission" date="2018-08" db="EMBL/GenBank/DDBJ databases">
        <title>Comamonas testosteroni strain SWCO2.</title>
        <authorList>
            <person name="Jiang N."/>
            <person name="Zhang X.Z."/>
        </authorList>
    </citation>
    <scope>NUCLEOTIDE SEQUENCE [LARGE SCALE GENOMIC DNA]</scope>
    <source>
        <strain evidence="1 2">SWCO2</strain>
    </source>
</reference>
<organism evidence="1 2">
    <name type="scientific">Comamonas testosteroni</name>
    <name type="common">Pseudomonas testosteroni</name>
    <dbReference type="NCBI Taxonomy" id="285"/>
    <lineage>
        <taxon>Bacteria</taxon>
        <taxon>Pseudomonadati</taxon>
        <taxon>Pseudomonadota</taxon>
        <taxon>Betaproteobacteria</taxon>
        <taxon>Burkholderiales</taxon>
        <taxon>Comamonadaceae</taxon>
        <taxon>Comamonas</taxon>
    </lineage>
</organism>